<dbReference type="EMBL" id="HBFQ01064031">
    <property type="protein sequence ID" value="CAD8871016.1"/>
    <property type="molecule type" value="Transcribed_RNA"/>
</dbReference>
<name>A0A7S1FJX9_NOCSC</name>
<proteinExistence type="predicted"/>
<protein>
    <submittedName>
        <fullName evidence="2">Uncharacterized protein</fullName>
    </submittedName>
</protein>
<gene>
    <name evidence="2" type="ORF">NSCI0253_LOCUS45373</name>
</gene>
<dbReference type="AlphaFoldDB" id="A0A7S1FJX9"/>
<evidence type="ECO:0000256" key="1">
    <source>
        <dbReference type="SAM" id="MobiDB-lite"/>
    </source>
</evidence>
<accession>A0A7S1FJX9</accession>
<sequence length="272" mass="30249">MLARTILPSCPAHGKCPDDTSVHAQRGSVDEKLADIVRMMAAMMQHPQVENEFLDEGTASTQVQPGAQDAMMPRLLTETQRGSADDRVVEIIRKVQSMLQQSRCVAQPESDVQMDSVQRGFVDDRAIDIIRMIVNTLQHPRHGEEELPAEELPSGEHLVGIPPPSRGSADERAVEIIKKTQTMLQHSRREMEGDARASDHPSGPQRGSVDERTLDIIRMIQNTLQHLKQGETSLVEEASPAQNISDVSAPRRSADERMAEIVRMIQSNAQRM</sequence>
<feature type="region of interest" description="Disordered" evidence="1">
    <location>
        <begin position="182"/>
        <end position="211"/>
    </location>
</feature>
<reference evidence="2" key="1">
    <citation type="submission" date="2021-01" db="EMBL/GenBank/DDBJ databases">
        <authorList>
            <person name="Corre E."/>
            <person name="Pelletier E."/>
            <person name="Niang G."/>
            <person name="Scheremetjew M."/>
            <person name="Finn R."/>
            <person name="Kale V."/>
            <person name="Holt S."/>
            <person name="Cochrane G."/>
            <person name="Meng A."/>
            <person name="Brown T."/>
            <person name="Cohen L."/>
        </authorList>
    </citation>
    <scope>NUCLEOTIDE SEQUENCE</scope>
</reference>
<evidence type="ECO:0000313" key="2">
    <source>
        <dbReference type="EMBL" id="CAD8871016.1"/>
    </source>
</evidence>
<feature type="compositionally biased region" description="Basic and acidic residues" evidence="1">
    <location>
        <begin position="187"/>
        <end position="199"/>
    </location>
</feature>
<organism evidence="2">
    <name type="scientific">Noctiluca scintillans</name>
    <name type="common">Sea sparkle</name>
    <name type="synonym">Red tide dinoflagellate</name>
    <dbReference type="NCBI Taxonomy" id="2966"/>
    <lineage>
        <taxon>Eukaryota</taxon>
        <taxon>Sar</taxon>
        <taxon>Alveolata</taxon>
        <taxon>Dinophyceae</taxon>
        <taxon>Noctilucales</taxon>
        <taxon>Noctilucaceae</taxon>
        <taxon>Noctiluca</taxon>
    </lineage>
</organism>